<feature type="non-terminal residue" evidence="2">
    <location>
        <position position="1"/>
    </location>
</feature>
<comment type="caution">
    <text evidence="2">The sequence shown here is derived from an EMBL/GenBank/DDBJ whole genome shotgun (WGS) entry which is preliminary data.</text>
</comment>
<proteinExistence type="predicted"/>
<dbReference type="PANTHER" id="PTHR33198">
    <property type="entry name" value="ANK_REP_REGION DOMAIN-CONTAINING PROTEIN-RELATED"/>
    <property type="match status" value="1"/>
</dbReference>
<reference evidence="2 3" key="1">
    <citation type="journal article" date="2018" name="Nat. Ecol. Evol.">
        <title>Genomic signatures of mitonuclear coevolution across populations of Tigriopus californicus.</title>
        <authorList>
            <person name="Barreto F.S."/>
            <person name="Watson E.T."/>
            <person name="Lima T.G."/>
            <person name="Willett C.S."/>
            <person name="Edmands S."/>
            <person name="Li W."/>
            <person name="Burton R.S."/>
        </authorList>
    </citation>
    <scope>NUCLEOTIDE SEQUENCE [LARGE SCALE GENOMIC DNA]</scope>
    <source>
        <strain evidence="2 3">San Diego</strain>
    </source>
</reference>
<protein>
    <submittedName>
        <fullName evidence="2">Uncharacterized protein</fullName>
    </submittedName>
</protein>
<dbReference type="Proteomes" id="UP000318571">
    <property type="component" value="Chromosome 6"/>
</dbReference>
<feature type="compositionally biased region" description="Polar residues" evidence="1">
    <location>
        <begin position="390"/>
        <end position="406"/>
    </location>
</feature>
<feature type="region of interest" description="Disordered" evidence="1">
    <location>
        <begin position="349"/>
        <end position="371"/>
    </location>
</feature>
<gene>
    <name evidence="2" type="ORF">TCAL_04574</name>
</gene>
<dbReference type="EMBL" id="VCGU01000002">
    <property type="protein sequence ID" value="TRY79352.1"/>
    <property type="molecule type" value="Genomic_DNA"/>
</dbReference>
<dbReference type="SUPFAM" id="SSF56672">
    <property type="entry name" value="DNA/RNA polymerases"/>
    <property type="match status" value="1"/>
</dbReference>
<dbReference type="GO" id="GO:0071897">
    <property type="term" value="P:DNA biosynthetic process"/>
    <property type="evidence" value="ECO:0007669"/>
    <property type="project" value="UniProtKB-ARBA"/>
</dbReference>
<evidence type="ECO:0000313" key="2">
    <source>
        <dbReference type="EMBL" id="TRY79352.1"/>
    </source>
</evidence>
<keyword evidence="3" id="KW-1185">Reference proteome</keyword>
<organism evidence="2 3">
    <name type="scientific">Tigriopus californicus</name>
    <name type="common">Marine copepod</name>
    <dbReference type="NCBI Taxonomy" id="6832"/>
    <lineage>
        <taxon>Eukaryota</taxon>
        <taxon>Metazoa</taxon>
        <taxon>Ecdysozoa</taxon>
        <taxon>Arthropoda</taxon>
        <taxon>Crustacea</taxon>
        <taxon>Multicrustacea</taxon>
        <taxon>Hexanauplia</taxon>
        <taxon>Copepoda</taxon>
        <taxon>Harpacticoida</taxon>
        <taxon>Harpacticidae</taxon>
        <taxon>Tigriopus</taxon>
    </lineage>
</organism>
<accession>A0A553PNU9</accession>
<evidence type="ECO:0000256" key="1">
    <source>
        <dbReference type="SAM" id="MobiDB-lite"/>
    </source>
</evidence>
<name>A0A553PNU9_TIGCA</name>
<evidence type="ECO:0000313" key="3">
    <source>
        <dbReference type="Proteomes" id="UP000318571"/>
    </source>
</evidence>
<dbReference type="AlphaFoldDB" id="A0A553PNU9"/>
<feature type="region of interest" description="Disordered" evidence="1">
    <location>
        <begin position="390"/>
        <end position="410"/>
    </location>
</feature>
<sequence length="558" mass="63793">VLKGDADLNSFLEWRLTFDDYYRLSDLDKCPQSHQLANQRSFMDQEMRERLRISMEVLDSTALSVGAELGKCLAIPDCGCEMSIADSDVLQWLGIEIEHLKPPSIRGISGATGDSLNVMGQIRLGLRYGDAEVFDDIVIVKERVGMLISWKKCLDLRARGANVHPISWQLPWSTPDNPDDKEVEEIKNRLVLEFSDVLVENDSSLEAMEGSPMRIDLNPVAIPFQVWKARPAPLPLHDMTKSELDGMARKGIIEPMASRSSSWCHPMVVVKKSDGGVRLTVALTKLNKFVRRPTQTFLIKKNFGIFKMCQTNPQGDGIRGKVLNESFSMSKEKDPMELLMKLFQKQMEEMREETRRRDEETKQREDRILSEAQEREERLIGMLNQQDRSQIQGASNAPQASSSTPGTRAINVDRPMLSCTATLSDFVTWKEGWDNFSLCQHLDTQSRPTIVVQPDDDIKEIISDLKKYIRAQRNPLLDRIEFYKSGQESGEPFDNFFTRLKELYAPCDFQSDPNCPTCYDREDNQMRDMVVYGIQSNETRHKLLAEQNLSLMQEVRHS</sequence>
<dbReference type="InterPro" id="IPR043502">
    <property type="entry name" value="DNA/RNA_pol_sf"/>
</dbReference>
<dbReference type="Gene3D" id="3.10.10.10">
    <property type="entry name" value="HIV Type 1 Reverse Transcriptase, subunit A, domain 1"/>
    <property type="match status" value="1"/>
</dbReference>